<sequence>MSSEESLWCRRYLPVRDAPARLVCLPHAGGSAPFFRPVALGLGQDVDVVAVQYPGRQERRAEPPITDMAELADRLTDVLRKQPESPTTLFGHSLGAVLAFEVARRLEADGRPAVRIVASGRRGPATHRDEQIHLLDDDGILAELRKMNGTASMLLDDEELMRASLPALRADYTAVERYDCGPDVSVSCPISVMTGDSDPKTTLDEARAWEQHTCGGFEFHVFQGGHFFLSERPAEVMAVLKGYFGPARG</sequence>
<feature type="domain" description="Thioesterase TesA-like" evidence="3">
    <location>
        <begin position="23"/>
        <end position="210"/>
    </location>
</feature>
<dbReference type="SMART" id="SM00824">
    <property type="entry name" value="PKS_TE"/>
    <property type="match status" value="1"/>
</dbReference>
<evidence type="ECO:0000313" key="4">
    <source>
        <dbReference type="EMBL" id="MBS2545260.1"/>
    </source>
</evidence>
<evidence type="ECO:0000313" key="5">
    <source>
        <dbReference type="Proteomes" id="UP000730482"/>
    </source>
</evidence>
<dbReference type="EMBL" id="JAAFYZ010000001">
    <property type="protein sequence ID" value="MBS2545260.1"/>
    <property type="molecule type" value="Genomic_DNA"/>
</dbReference>
<proteinExistence type="inferred from homology"/>
<reference evidence="4 5" key="1">
    <citation type="submission" date="2020-02" db="EMBL/GenBank/DDBJ databases">
        <title>Acidophilic actinobacteria isolated from forest soil.</title>
        <authorList>
            <person name="Golinska P."/>
        </authorList>
    </citation>
    <scope>NUCLEOTIDE SEQUENCE [LARGE SCALE GENOMIC DNA]</scope>
    <source>
        <strain evidence="4 5">NL8</strain>
    </source>
</reference>
<dbReference type="InterPro" id="IPR012223">
    <property type="entry name" value="TEII"/>
</dbReference>
<dbReference type="SUPFAM" id="SSF53474">
    <property type="entry name" value="alpha/beta-Hydrolases"/>
    <property type="match status" value="1"/>
</dbReference>
<accession>A0ABS5KHA3</accession>
<evidence type="ECO:0000256" key="1">
    <source>
        <dbReference type="ARBA" id="ARBA00007169"/>
    </source>
</evidence>
<dbReference type="Gene3D" id="3.40.50.1820">
    <property type="entry name" value="alpha/beta hydrolase"/>
    <property type="match status" value="1"/>
</dbReference>
<dbReference type="Pfam" id="PF00975">
    <property type="entry name" value="Thioesterase"/>
    <property type="match status" value="1"/>
</dbReference>
<dbReference type="InterPro" id="IPR020802">
    <property type="entry name" value="TesA-like"/>
</dbReference>
<dbReference type="RefSeq" id="WP_212006933.1">
    <property type="nucleotide sequence ID" value="NZ_JAAFYZ010000001.1"/>
</dbReference>
<organism evidence="4 5">
    <name type="scientific">Catenulispora pinistramenti</name>
    <dbReference type="NCBI Taxonomy" id="2705254"/>
    <lineage>
        <taxon>Bacteria</taxon>
        <taxon>Bacillati</taxon>
        <taxon>Actinomycetota</taxon>
        <taxon>Actinomycetes</taxon>
        <taxon>Catenulisporales</taxon>
        <taxon>Catenulisporaceae</taxon>
        <taxon>Catenulispora</taxon>
    </lineage>
</organism>
<dbReference type="PANTHER" id="PTHR11487:SF0">
    <property type="entry name" value="S-ACYL FATTY ACID SYNTHASE THIOESTERASE, MEDIUM CHAIN"/>
    <property type="match status" value="1"/>
</dbReference>
<keyword evidence="5" id="KW-1185">Reference proteome</keyword>
<dbReference type="Proteomes" id="UP000730482">
    <property type="component" value="Unassembled WGS sequence"/>
</dbReference>
<comment type="similarity">
    <text evidence="1">Belongs to the thioesterase family.</text>
</comment>
<comment type="caution">
    <text evidence="4">The sequence shown here is derived from an EMBL/GenBank/DDBJ whole genome shotgun (WGS) entry which is preliminary data.</text>
</comment>
<evidence type="ECO:0000259" key="3">
    <source>
        <dbReference type="SMART" id="SM00824"/>
    </source>
</evidence>
<dbReference type="PANTHER" id="PTHR11487">
    <property type="entry name" value="THIOESTERASE"/>
    <property type="match status" value="1"/>
</dbReference>
<dbReference type="InterPro" id="IPR029058">
    <property type="entry name" value="AB_hydrolase_fold"/>
</dbReference>
<name>A0ABS5KHA3_9ACTN</name>
<dbReference type="InterPro" id="IPR001031">
    <property type="entry name" value="Thioesterase"/>
</dbReference>
<keyword evidence="2" id="KW-0378">Hydrolase</keyword>
<gene>
    <name evidence="4" type="ORF">KGQ19_00110</name>
</gene>
<evidence type="ECO:0000256" key="2">
    <source>
        <dbReference type="ARBA" id="ARBA00022801"/>
    </source>
</evidence>
<protein>
    <submittedName>
        <fullName evidence="4">Thioesterase</fullName>
    </submittedName>
</protein>